<evidence type="ECO:0000313" key="3">
    <source>
        <dbReference type="Proteomes" id="UP000664417"/>
    </source>
</evidence>
<dbReference type="Gene3D" id="2.60.40.3140">
    <property type="match status" value="1"/>
</dbReference>
<keyword evidence="1" id="KW-0732">Signal</keyword>
<evidence type="ECO:0000256" key="1">
    <source>
        <dbReference type="SAM" id="SignalP"/>
    </source>
</evidence>
<dbReference type="EMBL" id="JAFREP010000007">
    <property type="protein sequence ID" value="MBO1318872.1"/>
    <property type="molecule type" value="Genomic_DNA"/>
</dbReference>
<evidence type="ECO:0008006" key="4">
    <source>
        <dbReference type="Google" id="ProtNLM"/>
    </source>
</evidence>
<dbReference type="Proteomes" id="UP000664417">
    <property type="component" value="Unassembled WGS sequence"/>
</dbReference>
<keyword evidence="3" id="KW-1185">Reference proteome</keyword>
<evidence type="ECO:0000313" key="2">
    <source>
        <dbReference type="EMBL" id="MBO1318872.1"/>
    </source>
</evidence>
<comment type="caution">
    <text evidence="2">The sequence shown here is derived from an EMBL/GenBank/DDBJ whole genome shotgun (WGS) entry which is preliminary data.</text>
</comment>
<organism evidence="2 3">
    <name type="scientific">Acanthopleuribacter pedis</name>
    <dbReference type="NCBI Taxonomy" id="442870"/>
    <lineage>
        <taxon>Bacteria</taxon>
        <taxon>Pseudomonadati</taxon>
        <taxon>Acidobacteriota</taxon>
        <taxon>Holophagae</taxon>
        <taxon>Acanthopleuribacterales</taxon>
        <taxon>Acanthopleuribacteraceae</taxon>
        <taxon>Acanthopleuribacter</taxon>
    </lineage>
</organism>
<protein>
    <recommendedName>
        <fullName evidence="4">DUF3857 domain-containing protein</fullName>
    </recommendedName>
</protein>
<dbReference type="RefSeq" id="WP_207858690.1">
    <property type="nucleotide sequence ID" value="NZ_JAFREP010000007.1"/>
</dbReference>
<gene>
    <name evidence="2" type="ORF">J3U88_10410</name>
</gene>
<dbReference type="AlphaFoldDB" id="A0A8J7U2S2"/>
<reference evidence="2" key="1">
    <citation type="submission" date="2021-03" db="EMBL/GenBank/DDBJ databases">
        <authorList>
            <person name="Wang G."/>
        </authorList>
    </citation>
    <scope>NUCLEOTIDE SEQUENCE</scope>
    <source>
        <strain evidence="2">KCTC 12899</strain>
    </source>
</reference>
<proteinExistence type="predicted"/>
<accession>A0A8J7U2S2</accession>
<feature type="signal peptide" evidence="1">
    <location>
        <begin position="1"/>
        <end position="20"/>
    </location>
</feature>
<sequence>MRSLFSLLCLITLFAPPAWAQLGSGLPDWAKTALAEKEGVAPPEKADLWRLLDETIISPDNKGRITVQRRVVQKVITEHGVDLASIFVIDGDPNTTKVKRLKGWHQNSRGKITKLDKANVFTVSQAQINRVSHDASTAAYFEKVGRNSIIVFESKERRTEVFNQDLVFMLSNFPIAKRVIDVRLTGAQLQPVNFDSWQLTYQQEGTRLVAKHLPEIQREWMTADSGYFFPYLIINHRQGTEFDVTFDTWSSLGSWYYRTFAQSASFQEGGEAIDNITQLAGIFERQQKDISYRQRYLTPGRGWVPASGGDVQRRKYGDCKDMVACLGFEATKQKIAVYPALATIIRDYYPDETKPVSPFAFNHVIAAVPLKQSLGLAAEVMVDNQLMLLVDPTSKGTPLGYLPADYRGRQVFLCNKEGGAWIEIPEKALEKRAIKVQVFGRLDQHHTLGGSLIISSRGNALGLRMLPDNRDPEDVEWLVRRGLDIPGTAVLTINHVAPGEPGEIQVTCQVMWPSFLRHDVHGFRLPGTIVPHTRLQIEDRGKERQQAIRIAPQVATSWVMSLSTVRPMAPGAEATEWSDDTRRFAWKASGGKTLKVEYHRAGKKRLFPKSDLQAGIDYWEGYRENYNAFYLTDTLFQEVPSAN</sequence>
<feature type="chain" id="PRO_5035270674" description="DUF3857 domain-containing protein" evidence="1">
    <location>
        <begin position="21"/>
        <end position="643"/>
    </location>
</feature>
<name>A0A8J7U2S2_9BACT</name>